<comment type="caution">
    <text evidence="13">The sequence shown here is derived from an EMBL/GenBank/DDBJ whole genome shotgun (WGS) entry which is preliminary data.</text>
</comment>
<evidence type="ECO:0000256" key="6">
    <source>
        <dbReference type="ARBA" id="ARBA00022857"/>
    </source>
</evidence>
<dbReference type="InterPro" id="IPR036291">
    <property type="entry name" value="NAD(P)-bd_dom_sf"/>
</dbReference>
<evidence type="ECO:0000259" key="12">
    <source>
        <dbReference type="Pfam" id="PF02882"/>
    </source>
</evidence>
<dbReference type="GO" id="GO:0004477">
    <property type="term" value="F:methenyltetrahydrofolate cyclohydrolase activity"/>
    <property type="evidence" value="ECO:0007669"/>
    <property type="project" value="TreeGrafter"/>
</dbReference>
<dbReference type="OrthoDB" id="9803580at2"/>
<keyword evidence="10" id="KW-0511">Multifunctional enzyme</keyword>
<evidence type="ECO:0000256" key="5">
    <source>
        <dbReference type="ARBA" id="ARBA00022801"/>
    </source>
</evidence>
<evidence type="ECO:0000313" key="14">
    <source>
        <dbReference type="Proteomes" id="UP000285123"/>
    </source>
</evidence>
<evidence type="ECO:0000259" key="11">
    <source>
        <dbReference type="Pfam" id="PF00763"/>
    </source>
</evidence>
<dbReference type="GO" id="GO:0006164">
    <property type="term" value="P:purine nucleotide biosynthetic process"/>
    <property type="evidence" value="ECO:0007669"/>
    <property type="project" value="UniProtKB-KW"/>
</dbReference>
<evidence type="ECO:0000313" key="13">
    <source>
        <dbReference type="EMBL" id="ROO25162.1"/>
    </source>
</evidence>
<keyword evidence="3" id="KW-0028">Amino-acid biosynthesis</keyword>
<protein>
    <recommendedName>
        <fullName evidence="15">Methenyltetrahydrofolate cyclohydrolase</fullName>
    </recommendedName>
</protein>
<dbReference type="PANTHER" id="PTHR48099">
    <property type="entry name" value="C-1-TETRAHYDROFOLATE SYNTHASE, CYTOPLASMIC-RELATED"/>
    <property type="match status" value="1"/>
</dbReference>
<dbReference type="GO" id="GO:0000105">
    <property type="term" value="P:L-histidine biosynthetic process"/>
    <property type="evidence" value="ECO:0007669"/>
    <property type="project" value="UniProtKB-KW"/>
</dbReference>
<dbReference type="RefSeq" id="WP_123592248.1">
    <property type="nucleotide sequence ID" value="NZ_AYKF01000121.1"/>
</dbReference>
<evidence type="ECO:0008006" key="15">
    <source>
        <dbReference type="Google" id="ProtNLM"/>
    </source>
</evidence>
<evidence type="ECO:0000256" key="1">
    <source>
        <dbReference type="ARBA" id="ARBA00004777"/>
    </source>
</evidence>
<name>A0A423PHQ5_9GAMM</name>
<keyword evidence="7" id="KW-0560">Oxidoreductase</keyword>
<keyword evidence="9" id="KW-0486">Methionine biosynthesis</keyword>
<dbReference type="Proteomes" id="UP000285123">
    <property type="component" value="Unassembled WGS sequence"/>
</dbReference>
<evidence type="ECO:0000256" key="8">
    <source>
        <dbReference type="ARBA" id="ARBA00023102"/>
    </source>
</evidence>
<keyword evidence="8" id="KW-0368">Histidine biosynthesis</keyword>
<dbReference type="SUPFAM" id="SSF51735">
    <property type="entry name" value="NAD(P)-binding Rossmann-fold domains"/>
    <property type="match status" value="1"/>
</dbReference>
<reference evidence="13 14" key="1">
    <citation type="submission" date="2013-10" db="EMBL/GenBank/DDBJ databases">
        <title>Salinisphaera halophila YIM 95161 Genome Sequencing.</title>
        <authorList>
            <person name="Lai Q."/>
            <person name="Li C."/>
            <person name="Shao Z."/>
        </authorList>
    </citation>
    <scope>NUCLEOTIDE SEQUENCE [LARGE SCALE GENOMIC DNA]</scope>
    <source>
        <strain evidence="13 14">YIM 95161</strain>
    </source>
</reference>
<organism evidence="13 14">
    <name type="scientific">Salinisphaera orenii YIM 95161</name>
    <dbReference type="NCBI Taxonomy" id="1051139"/>
    <lineage>
        <taxon>Bacteria</taxon>
        <taxon>Pseudomonadati</taxon>
        <taxon>Pseudomonadota</taxon>
        <taxon>Gammaproteobacteria</taxon>
        <taxon>Salinisphaerales</taxon>
        <taxon>Salinisphaeraceae</taxon>
        <taxon>Salinisphaera</taxon>
    </lineage>
</organism>
<dbReference type="EMBL" id="AYKF01000121">
    <property type="protein sequence ID" value="ROO25162.1"/>
    <property type="molecule type" value="Genomic_DNA"/>
</dbReference>
<dbReference type="GO" id="GO:0004488">
    <property type="term" value="F:methylenetetrahydrofolate dehydrogenase (NADP+) activity"/>
    <property type="evidence" value="ECO:0007669"/>
    <property type="project" value="InterPro"/>
</dbReference>
<dbReference type="InterPro" id="IPR046346">
    <property type="entry name" value="Aminoacid_DH-like_N_sf"/>
</dbReference>
<dbReference type="GO" id="GO:0035999">
    <property type="term" value="P:tetrahydrofolate interconversion"/>
    <property type="evidence" value="ECO:0007669"/>
    <property type="project" value="TreeGrafter"/>
</dbReference>
<dbReference type="GO" id="GO:0005829">
    <property type="term" value="C:cytosol"/>
    <property type="evidence" value="ECO:0007669"/>
    <property type="project" value="TreeGrafter"/>
</dbReference>
<evidence type="ECO:0000256" key="2">
    <source>
        <dbReference type="ARBA" id="ARBA00022563"/>
    </source>
</evidence>
<evidence type="ECO:0000256" key="9">
    <source>
        <dbReference type="ARBA" id="ARBA00023167"/>
    </source>
</evidence>
<evidence type="ECO:0000256" key="3">
    <source>
        <dbReference type="ARBA" id="ARBA00022605"/>
    </source>
</evidence>
<evidence type="ECO:0000256" key="7">
    <source>
        <dbReference type="ARBA" id="ARBA00023002"/>
    </source>
</evidence>
<evidence type="ECO:0000256" key="10">
    <source>
        <dbReference type="ARBA" id="ARBA00023268"/>
    </source>
</evidence>
<accession>A0A423PHQ5</accession>
<dbReference type="AlphaFoldDB" id="A0A423PHQ5"/>
<comment type="pathway">
    <text evidence="1">One-carbon metabolism; tetrahydrofolate interconversion.</text>
</comment>
<keyword evidence="5" id="KW-0378">Hydrolase</keyword>
<feature type="domain" description="Tetrahydrofolate dehydrogenase/cyclohydrolase NAD(P)-binding" evidence="12">
    <location>
        <begin position="163"/>
        <end position="287"/>
    </location>
</feature>
<gene>
    <name evidence="13" type="ORF">SAHL_15180</name>
</gene>
<dbReference type="PRINTS" id="PR00085">
    <property type="entry name" value="THFDHDRGNASE"/>
</dbReference>
<sequence>MSFVNDCRPHPQESRVLAAARAARLQRALADHPGETPCLAVLDIGSTAADRARTAALQHRAQRVGLRVSVDDLPGEIGEPELLERIAALGANADVHAILIGTALPDHIDPAAVRAALPPDKDLARAAGDGPAYAADGDSRLPPGAAAACRVWLGAVLPAGAFGRRAVVIGATHGPGPAIAEPLLRDGCTATLAHPLTRGLPALCRAADIVIAALDRPKMVPERWIRSGAVVIDLGQTRGGDGLSGRLRVVGDVQPAAARRAGAMASLVGDIAPLAHVRVLEAAFALARGQAERPTARAPLAPSSPAAALVAGLAV</sequence>
<dbReference type="Gene3D" id="3.40.50.10860">
    <property type="entry name" value="Leucine Dehydrogenase, chain A, domain 1"/>
    <property type="match status" value="1"/>
</dbReference>
<evidence type="ECO:0000256" key="4">
    <source>
        <dbReference type="ARBA" id="ARBA00022755"/>
    </source>
</evidence>
<dbReference type="Pfam" id="PF00763">
    <property type="entry name" value="THF_DHG_CYH"/>
    <property type="match status" value="1"/>
</dbReference>
<dbReference type="Gene3D" id="3.40.50.720">
    <property type="entry name" value="NAD(P)-binding Rossmann-like Domain"/>
    <property type="match status" value="1"/>
</dbReference>
<dbReference type="InterPro" id="IPR000672">
    <property type="entry name" value="THF_DH/CycHdrlase"/>
</dbReference>
<dbReference type="GO" id="GO:0009086">
    <property type="term" value="P:methionine biosynthetic process"/>
    <property type="evidence" value="ECO:0007669"/>
    <property type="project" value="UniProtKB-KW"/>
</dbReference>
<dbReference type="Pfam" id="PF02882">
    <property type="entry name" value="THF_DHG_CYH_C"/>
    <property type="match status" value="1"/>
</dbReference>
<keyword evidence="4" id="KW-0658">Purine biosynthesis</keyword>
<feature type="domain" description="Tetrahydrofolate dehydrogenase/cyclohydrolase catalytic" evidence="11">
    <location>
        <begin position="22"/>
        <end position="122"/>
    </location>
</feature>
<dbReference type="InterPro" id="IPR020631">
    <property type="entry name" value="THF_DH/CycHdrlase_NAD-bd_dom"/>
</dbReference>
<keyword evidence="2" id="KW-0554">One-carbon metabolism</keyword>
<dbReference type="InterPro" id="IPR020630">
    <property type="entry name" value="THF_DH/CycHdrlase_cat_dom"/>
</dbReference>
<dbReference type="SUPFAM" id="SSF53223">
    <property type="entry name" value="Aminoacid dehydrogenase-like, N-terminal domain"/>
    <property type="match status" value="1"/>
</dbReference>
<keyword evidence="6" id="KW-0521">NADP</keyword>
<proteinExistence type="predicted"/>
<dbReference type="PANTHER" id="PTHR48099:SF5">
    <property type="entry name" value="C-1-TETRAHYDROFOLATE SYNTHASE, CYTOPLASMIC"/>
    <property type="match status" value="1"/>
</dbReference>